<dbReference type="EMBL" id="BLXT01004584">
    <property type="protein sequence ID" value="GFO14987.1"/>
    <property type="molecule type" value="Genomic_DNA"/>
</dbReference>
<accession>A0AAV4B7B2</accession>
<protein>
    <recommendedName>
        <fullName evidence="3">DUF4470 domain-containing protein</fullName>
    </recommendedName>
</protein>
<comment type="caution">
    <text evidence="1">The sequence shown here is derived from an EMBL/GenBank/DDBJ whole genome shotgun (WGS) entry which is preliminary data.</text>
</comment>
<name>A0AAV4B7B2_9GAST</name>
<evidence type="ECO:0008006" key="3">
    <source>
        <dbReference type="Google" id="ProtNLM"/>
    </source>
</evidence>
<reference evidence="1 2" key="1">
    <citation type="journal article" date="2021" name="Elife">
        <title>Chloroplast acquisition without the gene transfer in kleptoplastic sea slugs, Plakobranchus ocellatus.</title>
        <authorList>
            <person name="Maeda T."/>
            <person name="Takahashi S."/>
            <person name="Yoshida T."/>
            <person name="Shimamura S."/>
            <person name="Takaki Y."/>
            <person name="Nagai Y."/>
            <person name="Toyoda A."/>
            <person name="Suzuki Y."/>
            <person name="Arimoto A."/>
            <person name="Ishii H."/>
            <person name="Satoh N."/>
            <person name="Nishiyama T."/>
            <person name="Hasebe M."/>
            <person name="Maruyama T."/>
            <person name="Minagawa J."/>
            <person name="Obokata J."/>
            <person name="Shigenobu S."/>
        </authorList>
    </citation>
    <scope>NUCLEOTIDE SEQUENCE [LARGE SCALE GENOMIC DNA]</scope>
</reference>
<proteinExistence type="predicted"/>
<sequence length="266" mass="30400">MERRDCQCHRSGSNRMAAILAFGADSYHLALSRVLSEPLKYDCIYDDVFQALSRHFHMSGKGRRPDLPQDLTLTNKLLLQLFILKEEGHESFRMLKAWLEKIVPDTVCLTESRMRRTIMKLLEACKQKSSDEICQFMEGQHDFFALEQPLSDLGLTRLHLTGTPEFLAKPTATNITNHVVVALDHFGNQEKLSGFFVALGEPRVAHPKSTHCRFPFSTGSFASPVEVFTQVWEHFMELVCSLSIPIPLPDRFDVSVYFGFYIRISN</sequence>
<gene>
    <name evidence="1" type="ORF">PoB_004149200</name>
</gene>
<organism evidence="1 2">
    <name type="scientific">Plakobranchus ocellatus</name>
    <dbReference type="NCBI Taxonomy" id="259542"/>
    <lineage>
        <taxon>Eukaryota</taxon>
        <taxon>Metazoa</taxon>
        <taxon>Spiralia</taxon>
        <taxon>Lophotrochozoa</taxon>
        <taxon>Mollusca</taxon>
        <taxon>Gastropoda</taxon>
        <taxon>Heterobranchia</taxon>
        <taxon>Euthyneura</taxon>
        <taxon>Panpulmonata</taxon>
        <taxon>Sacoglossa</taxon>
        <taxon>Placobranchoidea</taxon>
        <taxon>Plakobranchidae</taxon>
        <taxon>Plakobranchus</taxon>
    </lineage>
</organism>
<dbReference type="AlphaFoldDB" id="A0AAV4B7B2"/>
<evidence type="ECO:0000313" key="1">
    <source>
        <dbReference type="EMBL" id="GFO14987.1"/>
    </source>
</evidence>
<dbReference type="Proteomes" id="UP000735302">
    <property type="component" value="Unassembled WGS sequence"/>
</dbReference>
<evidence type="ECO:0000313" key="2">
    <source>
        <dbReference type="Proteomes" id="UP000735302"/>
    </source>
</evidence>
<keyword evidence="2" id="KW-1185">Reference proteome</keyword>